<dbReference type="Pfam" id="PF00288">
    <property type="entry name" value="GHMP_kinases_N"/>
    <property type="match status" value="1"/>
</dbReference>
<reference evidence="9" key="1">
    <citation type="submission" date="2021-03" db="EMBL/GenBank/DDBJ databases">
        <authorList>
            <person name="Sun Q."/>
        </authorList>
    </citation>
    <scope>NUCLEOTIDE SEQUENCE</scope>
    <source>
        <strain evidence="9">CCM 8862</strain>
    </source>
</reference>
<dbReference type="PANTHER" id="PTHR31814">
    <property type="match status" value="1"/>
</dbReference>
<evidence type="ECO:0000259" key="8">
    <source>
        <dbReference type="Pfam" id="PF08544"/>
    </source>
</evidence>
<accession>A0A939IX19</accession>
<proteinExistence type="predicted"/>
<dbReference type="InterPro" id="IPR006204">
    <property type="entry name" value="GHMP_kinase_N_dom"/>
</dbReference>
<comment type="caution">
    <text evidence="9">The sequence shown here is derived from an EMBL/GenBank/DDBJ whole genome shotgun (WGS) entry which is preliminary data.</text>
</comment>
<dbReference type="GO" id="GO:0005524">
    <property type="term" value="F:ATP binding"/>
    <property type="evidence" value="ECO:0007669"/>
    <property type="project" value="UniProtKB-KW"/>
</dbReference>
<dbReference type="GO" id="GO:0004631">
    <property type="term" value="F:phosphomevalonate kinase activity"/>
    <property type="evidence" value="ECO:0007669"/>
    <property type="project" value="UniProtKB-EC"/>
</dbReference>
<evidence type="ECO:0000256" key="4">
    <source>
        <dbReference type="ARBA" id="ARBA00022741"/>
    </source>
</evidence>
<dbReference type="AlphaFoldDB" id="A0A939IX19"/>
<dbReference type="PANTHER" id="PTHR31814:SF2">
    <property type="entry name" value="PHOSPHOMEVALONATE KINASE"/>
    <property type="match status" value="1"/>
</dbReference>
<evidence type="ECO:0000259" key="7">
    <source>
        <dbReference type="Pfam" id="PF00288"/>
    </source>
</evidence>
<comment type="pathway">
    <text evidence="1">Isoprenoid biosynthesis; isopentenyl diphosphate biosynthesis via mevalonate pathway; isopentenyl diphosphate from (R)-mevalonate: step 2/3.</text>
</comment>
<sequence>MPDTTAGTTTGGAVGPACTARIPGKLYLAGEYAVTVPGRAALVVAVDRFVTVRAQLTDSPRGRFTTAGAAPLVWRQHNNVPVIDSGGGDFWSHCIHAHRVVEAWRVHNGVPAATYDVTVTSDLVDKATGRKYGLGSSAAVTCAVIAAIAGVYGLPADPVTLYKLAMLATVMDSPATSGGDIAASSAGGYVHYRSPDRQWIARQRLVKPLHTRVAELVSARWPGLSITPVTAAGRLRILPGWTGSPAVTDTMLGTPARTPFPDSLLDRSDGLVETMAAMVAGQQPADGVGEVVAGLREVLSTVAAVRTTTIVTPRLAQLIDCAEQLGWSAKTSGAGGGDCGIAITPFPGATADKEHELGLQWEKAGISALPVVPPEKPALPQVTYHGHGPA</sequence>
<evidence type="ECO:0000256" key="3">
    <source>
        <dbReference type="ARBA" id="ARBA00022679"/>
    </source>
</evidence>
<keyword evidence="5 9" id="KW-0418">Kinase</keyword>
<dbReference type="RefSeq" id="WP_207117631.1">
    <property type="nucleotide sequence ID" value="NZ_JAFLEQ010000003.1"/>
</dbReference>
<name>A0A939IX19_9CORY</name>
<evidence type="ECO:0000256" key="6">
    <source>
        <dbReference type="ARBA" id="ARBA00022840"/>
    </source>
</evidence>
<organism evidence="9 10">
    <name type="scientific">Corynebacterium mendelii</name>
    <dbReference type="NCBI Taxonomy" id="2765362"/>
    <lineage>
        <taxon>Bacteria</taxon>
        <taxon>Bacillati</taxon>
        <taxon>Actinomycetota</taxon>
        <taxon>Actinomycetes</taxon>
        <taxon>Mycobacteriales</taxon>
        <taxon>Corynebacteriaceae</taxon>
        <taxon>Corynebacterium</taxon>
    </lineage>
</organism>
<gene>
    <name evidence="9" type="ORF">JZY06_00955</name>
</gene>
<keyword evidence="3 9" id="KW-0808">Transferase</keyword>
<evidence type="ECO:0000256" key="5">
    <source>
        <dbReference type="ARBA" id="ARBA00022777"/>
    </source>
</evidence>
<dbReference type="InterPro" id="IPR036554">
    <property type="entry name" value="GHMP_kinase_C_sf"/>
</dbReference>
<dbReference type="InterPro" id="IPR005917">
    <property type="entry name" value="Pmev_kinase_bact"/>
</dbReference>
<dbReference type="Gene3D" id="3.30.230.10">
    <property type="match status" value="1"/>
</dbReference>
<dbReference type="SUPFAM" id="SSF54211">
    <property type="entry name" value="Ribosomal protein S5 domain 2-like"/>
    <property type="match status" value="1"/>
</dbReference>
<feature type="domain" description="GHMP kinase C-terminal" evidence="8">
    <location>
        <begin position="308"/>
        <end position="344"/>
    </location>
</feature>
<evidence type="ECO:0000313" key="9">
    <source>
        <dbReference type="EMBL" id="MBN9643207.1"/>
    </source>
</evidence>
<evidence type="ECO:0000313" key="10">
    <source>
        <dbReference type="Proteomes" id="UP000664332"/>
    </source>
</evidence>
<dbReference type="InterPro" id="IPR013750">
    <property type="entry name" value="GHMP_kinase_C_dom"/>
</dbReference>
<dbReference type="EMBL" id="JAFLEQ010000003">
    <property type="protein sequence ID" value="MBN9643207.1"/>
    <property type="molecule type" value="Genomic_DNA"/>
</dbReference>
<dbReference type="Proteomes" id="UP000664332">
    <property type="component" value="Unassembled WGS sequence"/>
</dbReference>
<dbReference type="Gene3D" id="3.30.70.890">
    <property type="entry name" value="GHMP kinase, C-terminal domain"/>
    <property type="match status" value="1"/>
</dbReference>
<dbReference type="InterPro" id="IPR035102">
    <property type="entry name" value="Phosphomevalonate_kinase"/>
</dbReference>
<feature type="domain" description="GHMP kinase N-terminal" evidence="7">
    <location>
        <begin position="114"/>
        <end position="188"/>
    </location>
</feature>
<keyword evidence="4" id="KW-0547">Nucleotide-binding</keyword>
<dbReference type="SUPFAM" id="SSF55060">
    <property type="entry name" value="GHMP Kinase, C-terminal domain"/>
    <property type="match status" value="1"/>
</dbReference>
<keyword evidence="10" id="KW-1185">Reference proteome</keyword>
<dbReference type="NCBIfam" id="TIGR01220">
    <property type="entry name" value="Pmev_kin_Gr_pos"/>
    <property type="match status" value="1"/>
</dbReference>
<protein>
    <recommendedName>
        <fullName evidence="2">phosphomevalonate kinase</fullName>
        <ecNumber evidence="2">2.7.4.2</ecNumber>
    </recommendedName>
</protein>
<keyword evidence="6" id="KW-0067">ATP-binding</keyword>
<dbReference type="PRINTS" id="PR00959">
    <property type="entry name" value="MEVGALKINASE"/>
</dbReference>
<evidence type="ECO:0000256" key="2">
    <source>
        <dbReference type="ARBA" id="ARBA00012958"/>
    </source>
</evidence>
<evidence type="ECO:0000256" key="1">
    <source>
        <dbReference type="ARBA" id="ARBA00005017"/>
    </source>
</evidence>
<dbReference type="EC" id="2.7.4.2" evidence="2"/>
<dbReference type="InterPro" id="IPR014721">
    <property type="entry name" value="Ribsml_uS5_D2-typ_fold_subgr"/>
</dbReference>
<dbReference type="InterPro" id="IPR020568">
    <property type="entry name" value="Ribosomal_Su5_D2-typ_SF"/>
</dbReference>
<dbReference type="Pfam" id="PF08544">
    <property type="entry name" value="GHMP_kinases_C"/>
    <property type="match status" value="1"/>
</dbReference>